<dbReference type="InterPro" id="IPR004879">
    <property type="entry name" value="Ssp411-like_TRX"/>
</dbReference>
<dbReference type="SUPFAM" id="SSF52833">
    <property type="entry name" value="Thioredoxin-like"/>
    <property type="match status" value="1"/>
</dbReference>
<accession>A0AA40VR55</accession>
<keyword evidence="3" id="KW-1185">Reference proteome</keyword>
<dbReference type="Proteomes" id="UP001165986">
    <property type="component" value="Unassembled WGS sequence"/>
</dbReference>
<dbReference type="SUPFAM" id="SSF48208">
    <property type="entry name" value="Six-hairpin glycosidases"/>
    <property type="match status" value="1"/>
</dbReference>
<sequence length="701" mass="79385">MTNRLAEAKSLYLRKHAENPIDWWSWCDEALATARGQNKPIFLSIGYSSCHWCTVMENEAFSDQAIAEYMNANFLPIKVDREERPDLDSIYMQALQMMSGQGGWPLNVFLSPEDLVPFYAGTYFPLEPRYGRPGFLQVLQALRRYYDTEKEDLQQRKALIIESLLTSAVLQDGATTELEDDELLWKGWETSTSIIIPRQDGNSFPMIPYAELVLRGTRFLFPGSVWEQKSRHDGKHVCTQRGLDLALGGIYDHVGGGFHRYTVDPTWTVPHFEKMLYDNGQIVEYLANLWSAEIQEPAFERAVAGTVQWLKREMTAPEGYFYAAQDADSFINPTAVEPEEGAFYVWSYSELEQLLTSDELTELQQQFTVLPNGNFEGQNVLQRRYQGQLSATLETSLSKLFTARYGVVPDSPETFPPARNNQEAKTHNWPGRIPSVTDTKMIVAWNSLMISGLARAAGVFKKPFYLELATQAANFILNHQFVDGRFHRLNYQGEPSVLAQSEDYALFIKALLDLHQVSLIRDENQLSHQDSFWLEKAIAIQDEFDEFLWSVELGGYNNTSSDSSQDLIVRERSYADNATPSANGVAIANLVRLALLTDNLDYLDLAEQGLNAFRSVMHRAPQACPSLFTALDWYRNSTLIRSTIEQINSLIPKYLPTAVFSLISDLPEGSVGLVCQGLKCLAPAESVEQLWQQVQQSQTRA</sequence>
<proteinExistence type="predicted"/>
<evidence type="ECO:0000313" key="3">
    <source>
        <dbReference type="Proteomes" id="UP001165986"/>
    </source>
</evidence>
<dbReference type="Gene3D" id="3.40.30.10">
    <property type="entry name" value="Glutaredoxin"/>
    <property type="match status" value="1"/>
</dbReference>
<dbReference type="PANTHER" id="PTHR42899">
    <property type="entry name" value="SPERMATOGENESIS-ASSOCIATED PROTEIN 20"/>
    <property type="match status" value="1"/>
</dbReference>
<dbReference type="AlphaFoldDB" id="A0AA40VR55"/>
<feature type="domain" description="Spermatogenesis-associated protein 20-like TRX" evidence="1">
    <location>
        <begin position="2"/>
        <end position="164"/>
    </location>
</feature>
<dbReference type="PANTHER" id="PTHR42899:SF1">
    <property type="entry name" value="SPERMATOGENESIS-ASSOCIATED PROTEIN 20"/>
    <property type="match status" value="1"/>
</dbReference>
<dbReference type="PIRSF" id="PIRSF006402">
    <property type="entry name" value="UCP006402_thioredoxin"/>
    <property type="match status" value="1"/>
</dbReference>
<dbReference type="CDD" id="cd02955">
    <property type="entry name" value="SSP411"/>
    <property type="match status" value="1"/>
</dbReference>
<evidence type="ECO:0000259" key="1">
    <source>
        <dbReference type="Pfam" id="PF03190"/>
    </source>
</evidence>
<reference evidence="2" key="1">
    <citation type="submission" date="2019-07" db="EMBL/GenBank/DDBJ databases">
        <title>Toxilogical consequences of a new and cryptic species of cyanobacteria (Komarekiella delphini-convector) recovered from the epidermis of a bottlenose dolphin and 1500 ft. in the air.</title>
        <authorList>
            <person name="Brown A.O."/>
            <person name="Dvorak P."/>
            <person name="Villanueva C.D."/>
            <person name="Foss A.J."/>
            <person name="Garvey A.D."/>
            <person name="Gibson Q.A."/>
            <person name="Johansen J.R."/>
            <person name="Casamatta D.A."/>
        </authorList>
    </citation>
    <scope>NUCLEOTIDE SEQUENCE</scope>
    <source>
        <strain evidence="2">SJRDD-AB1</strain>
    </source>
</reference>
<gene>
    <name evidence="2" type="ORF">FNW02_13870</name>
</gene>
<dbReference type="Pfam" id="PF03190">
    <property type="entry name" value="Thioredox_DsbH"/>
    <property type="match status" value="1"/>
</dbReference>
<name>A0AA40VR55_9NOST</name>
<dbReference type="EMBL" id="VJXY01000013">
    <property type="protein sequence ID" value="MBD6616887.1"/>
    <property type="molecule type" value="Genomic_DNA"/>
</dbReference>
<dbReference type="InterPro" id="IPR036249">
    <property type="entry name" value="Thioredoxin-like_sf"/>
</dbReference>
<dbReference type="InterPro" id="IPR008928">
    <property type="entry name" value="6-hairpin_glycosidase_sf"/>
</dbReference>
<dbReference type="RefSeq" id="WP_191758125.1">
    <property type="nucleotide sequence ID" value="NZ_VJXY01000013.1"/>
</dbReference>
<comment type="caution">
    <text evidence="2">The sequence shown here is derived from an EMBL/GenBank/DDBJ whole genome shotgun (WGS) entry which is preliminary data.</text>
</comment>
<dbReference type="InterPro" id="IPR024705">
    <property type="entry name" value="Ssp411"/>
</dbReference>
<evidence type="ECO:0000313" key="2">
    <source>
        <dbReference type="EMBL" id="MBD6616887.1"/>
    </source>
</evidence>
<organism evidence="2 3">
    <name type="scientific">Komarekiella delphini-convector SJRDD-AB1</name>
    <dbReference type="NCBI Taxonomy" id="2593771"/>
    <lineage>
        <taxon>Bacteria</taxon>
        <taxon>Bacillati</taxon>
        <taxon>Cyanobacteriota</taxon>
        <taxon>Cyanophyceae</taxon>
        <taxon>Nostocales</taxon>
        <taxon>Nostocaceae</taxon>
        <taxon>Komarekiella</taxon>
        <taxon>Komarekiella delphini-convector</taxon>
    </lineage>
</organism>
<protein>
    <submittedName>
        <fullName evidence="2">Thioredoxin domain-containing protein</fullName>
    </submittedName>
</protein>
<dbReference type="GO" id="GO:0005975">
    <property type="term" value="P:carbohydrate metabolic process"/>
    <property type="evidence" value="ECO:0007669"/>
    <property type="project" value="InterPro"/>
</dbReference>